<evidence type="ECO:0000259" key="4">
    <source>
        <dbReference type="PROSITE" id="PS51774"/>
    </source>
</evidence>
<gene>
    <name evidence="5" type="ORF">DCAR_0205558</name>
</gene>
<evidence type="ECO:0000313" key="6">
    <source>
        <dbReference type="Proteomes" id="UP000077755"/>
    </source>
</evidence>
<evidence type="ECO:0000256" key="2">
    <source>
        <dbReference type="SAM" id="Coils"/>
    </source>
</evidence>
<accession>A0AAF1ANC5</accession>
<feature type="compositionally biased region" description="Basic and acidic residues" evidence="3">
    <location>
        <begin position="80"/>
        <end position="89"/>
    </location>
</feature>
<dbReference type="GO" id="GO:0003779">
    <property type="term" value="F:actin binding"/>
    <property type="evidence" value="ECO:0007669"/>
    <property type="project" value="InterPro"/>
</dbReference>
<feature type="coiled-coil region" evidence="2">
    <location>
        <begin position="1149"/>
        <end position="1183"/>
    </location>
</feature>
<reference evidence="5" key="2">
    <citation type="submission" date="2022-03" db="EMBL/GenBank/DDBJ databases">
        <title>Draft title - Genomic analysis of global carrot germplasm unveils the trajectory of domestication and the origin of high carotenoid orange carrot.</title>
        <authorList>
            <person name="Iorizzo M."/>
            <person name="Ellison S."/>
            <person name="Senalik D."/>
            <person name="Macko-Podgorni A."/>
            <person name="Grzebelus D."/>
            <person name="Bostan H."/>
            <person name="Rolling W."/>
            <person name="Curaba J."/>
            <person name="Simon P."/>
        </authorList>
    </citation>
    <scope>NUCLEOTIDE SEQUENCE</scope>
    <source>
        <tissue evidence="5">Leaf</tissue>
    </source>
</reference>
<dbReference type="PANTHER" id="PTHR47357:SF1">
    <property type="entry name" value="SPINDLE POLE BODY COMPONENT 110"/>
    <property type="match status" value="1"/>
</dbReference>
<reference evidence="5" key="1">
    <citation type="journal article" date="2016" name="Nat. Genet.">
        <title>A high-quality carrot genome assembly provides new insights into carotenoid accumulation and asterid genome evolution.</title>
        <authorList>
            <person name="Iorizzo M."/>
            <person name="Ellison S."/>
            <person name="Senalik D."/>
            <person name="Zeng P."/>
            <person name="Satapoomin P."/>
            <person name="Huang J."/>
            <person name="Bowman M."/>
            <person name="Iovene M."/>
            <person name="Sanseverino W."/>
            <person name="Cavagnaro P."/>
            <person name="Yildiz M."/>
            <person name="Macko-Podgorni A."/>
            <person name="Moranska E."/>
            <person name="Grzebelus E."/>
            <person name="Grzebelus D."/>
            <person name="Ashrafi H."/>
            <person name="Zheng Z."/>
            <person name="Cheng S."/>
            <person name="Spooner D."/>
            <person name="Van Deynze A."/>
            <person name="Simon P."/>
        </authorList>
    </citation>
    <scope>NUCLEOTIDE SEQUENCE</scope>
    <source>
        <tissue evidence="5">Leaf</tissue>
    </source>
</reference>
<dbReference type="Pfam" id="PF07765">
    <property type="entry name" value="KIP1"/>
    <property type="match status" value="1"/>
</dbReference>
<evidence type="ECO:0000313" key="5">
    <source>
        <dbReference type="EMBL" id="WOG86355.1"/>
    </source>
</evidence>
<evidence type="ECO:0000256" key="1">
    <source>
        <dbReference type="ARBA" id="ARBA00023054"/>
    </source>
</evidence>
<proteinExistence type="predicted"/>
<name>A0AAF1ANC5_DAUCS</name>
<dbReference type="Proteomes" id="UP000077755">
    <property type="component" value="Chromosome 2"/>
</dbReference>
<feature type="coiled-coil region" evidence="2">
    <location>
        <begin position="128"/>
        <end position="1045"/>
    </location>
</feature>
<keyword evidence="6" id="KW-1185">Reference proteome</keyword>
<keyword evidence="1 2" id="KW-0175">Coiled coil</keyword>
<dbReference type="PROSITE" id="PS51774">
    <property type="entry name" value="NAB"/>
    <property type="match status" value="1"/>
</dbReference>
<evidence type="ECO:0000256" key="3">
    <source>
        <dbReference type="SAM" id="MobiDB-lite"/>
    </source>
</evidence>
<feature type="region of interest" description="Disordered" evidence="3">
    <location>
        <begin position="80"/>
        <end position="120"/>
    </location>
</feature>
<dbReference type="GO" id="GO:0005200">
    <property type="term" value="F:structural constituent of cytoskeleton"/>
    <property type="evidence" value="ECO:0007669"/>
    <property type="project" value="TreeGrafter"/>
</dbReference>
<dbReference type="PANTHER" id="PTHR47357">
    <property type="entry name" value="COP1-INTERACTIVE PROTEIN 1"/>
    <property type="match status" value="1"/>
</dbReference>
<dbReference type="EMBL" id="CP093344">
    <property type="protein sequence ID" value="WOG86355.1"/>
    <property type="molecule type" value="Genomic_DNA"/>
</dbReference>
<feature type="domain" description="NAB" evidence="4">
    <location>
        <begin position="7"/>
        <end position="78"/>
    </location>
</feature>
<dbReference type="SUPFAM" id="SSF57997">
    <property type="entry name" value="Tropomyosin"/>
    <property type="match status" value="1"/>
</dbReference>
<dbReference type="AlphaFoldDB" id="A0AAF1ANC5"/>
<protein>
    <recommendedName>
        <fullName evidence="4">NAB domain-containing protein</fullName>
    </recommendedName>
</protein>
<sequence length="1246" mass="144758">MTKHQWIKSIFSSHIDPETDEELKGTKIETEGKFQKILKLVKDENEDSNKEPLVELIEDFHKQYQLLYDRYDHITGELRQKVHGKEKDSSSSSSSDSDSDKSHRIKSSKNGRKQSNIEKLTGGIRHELEIANLEIVDLKSKLGAVSEESEALNSKYQIASQKVQESEEEIKRLVAEGEKLKHENADILTDNKDLIVKLQCASEMEAQLNHQLEELKNTISILTSEKETAVSAIEEERKVSDDLRAVTAQVRDEKEVLQLELDAAKGEVYVTKDNLQSAQQEIENLNQIQKVINEEKNSLSSEVVTLSKEIEQADHKIQDLVTESSQLQEKLNSRETELLTLTEMHEAHLSETDSRTRDLQLNLETLLSDKTKLENQKDDELSVLLLKLEENERDFLSQIQHLTAEKSALLEEMKQLQNKIHEIVTESSLMREKMDGRETELLTHKETHEAYVHEADARIRDLEQKLEALHLQITEMEKEKDDQLSALLVKLEDKERDLLSQTEHLTTEKSMLSEEIKQLQDKIQELVTESSKLKEIMDNKERDFLTLKGIHESSEDEATNRIRNLELELETLHSQKNEMEKQKDHELSLLLTRLEDKEKDALVQLELLKEDINQLQLRVETLQTQKSELEELLVQKSNEASRQFDELMIQINEKQCELESLQSEIHESDAQLGKKAIETSEYLILMESLKEELSRKTAEQTSEIDQLTKENEDLKDKISGLEKTLSEREDQSSSLEKKLEEASIEASALIDASAIEMNKLQQELESLHAENLKLQVENEGRVKLGKDLELQVDMVQTKIKELEDQLLEQTNEIDQLRKENDDLKDKISGLEKTSSEREDQYSALEKKLEEASIEASALLDASAIEINKLQQDLESLHAEKSQLELLAEKDKQESAKSLTEVEDQNIELIRKIKEQECMLKEQAVAFNELMEVRKQLEVSLIESKENLQVSERKIEEMTKEFHSSMELNARKFNELEEILKEVERELEIKRDEMEESIEDLKRELEMKGDEVTTLTENVRNIEVKLRLSNQKLRITEQVLSEKENEHTTKEEKYQKDNKVLHERIIVLSGVLSAYKEDQFKMKAVFTEQLNQTFTGLDSLTRKLEEDSGHIETCVFEILNELQVAKSWVMDKNNNEENQKKKITNLIFELNSMRQQESLLREQIENLVKTVKQLEVKMENSNTEKDEKIGAMEKRLNEKDAWISGLGEEKKEAIRQLCIWNDYHRERCVYLEKYITNRIKGRRQVRT</sequence>
<feature type="compositionally biased region" description="Basic residues" evidence="3">
    <location>
        <begin position="103"/>
        <end position="112"/>
    </location>
</feature>
<dbReference type="InterPro" id="IPR011684">
    <property type="entry name" value="NAB"/>
</dbReference>
<organism evidence="5 6">
    <name type="scientific">Daucus carota subsp. sativus</name>
    <name type="common">Carrot</name>
    <dbReference type="NCBI Taxonomy" id="79200"/>
    <lineage>
        <taxon>Eukaryota</taxon>
        <taxon>Viridiplantae</taxon>
        <taxon>Streptophyta</taxon>
        <taxon>Embryophyta</taxon>
        <taxon>Tracheophyta</taxon>
        <taxon>Spermatophyta</taxon>
        <taxon>Magnoliopsida</taxon>
        <taxon>eudicotyledons</taxon>
        <taxon>Gunneridae</taxon>
        <taxon>Pentapetalae</taxon>
        <taxon>asterids</taxon>
        <taxon>campanulids</taxon>
        <taxon>Apiales</taxon>
        <taxon>Apiaceae</taxon>
        <taxon>Apioideae</taxon>
        <taxon>Scandiceae</taxon>
        <taxon>Daucinae</taxon>
        <taxon>Daucus</taxon>
        <taxon>Daucus sect. Daucus</taxon>
    </lineage>
</organism>
<dbReference type="KEGG" id="dcr:108209074"/>
<dbReference type="GO" id="GO:0005856">
    <property type="term" value="C:cytoskeleton"/>
    <property type="evidence" value="ECO:0007669"/>
    <property type="project" value="TreeGrafter"/>
</dbReference>